<evidence type="ECO:0000313" key="2">
    <source>
        <dbReference type="EMBL" id="CAL1530203.1"/>
    </source>
</evidence>
<organism evidence="2 3">
    <name type="scientific">Lymnaea stagnalis</name>
    <name type="common">Great pond snail</name>
    <name type="synonym">Helix stagnalis</name>
    <dbReference type="NCBI Taxonomy" id="6523"/>
    <lineage>
        <taxon>Eukaryota</taxon>
        <taxon>Metazoa</taxon>
        <taxon>Spiralia</taxon>
        <taxon>Lophotrochozoa</taxon>
        <taxon>Mollusca</taxon>
        <taxon>Gastropoda</taxon>
        <taxon>Heterobranchia</taxon>
        <taxon>Euthyneura</taxon>
        <taxon>Panpulmonata</taxon>
        <taxon>Hygrophila</taxon>
        <taxon>Lymnaeoidea</taxon>
        <taxon>Lymnaeidae</taxon>
        <taxon>Lymnaea</taxon>
    </lineage>
</organism>
<dbReference type="PANTHER" id="PTHR45749">
    <property type="match status" value="1"/>
</dbReference>
<comment type="caution">
    <text evidence="2">The sequence shown here is derived from an EMBL/GenBank/DDBJ whole genome shotgun (WGS) entry which is preliminary data.</text>
</comment>
<dbReference type="Proteomes" id="UP001497497">
    <property type="component" value="Unassembled WGS sequence"/>
</dbReference>
<dbReference type="EMBL" id="CAXITT010000064">
    <property type="protein sequence ID" value="CAL1530203.1"/>
    <property type="molecule type" value="Genomic_DNA"/>
</dbReference>
<proteinExistence type="predicted"/>
<dbReference type="Pfam" id="PF05699">
    <property type="entry name" value="Dimer_Tnp_hAT"/>
    <property type="match status" value="1"/>
</dbReference>
<accession>A0AAV2HDS4</accession>
<protein>
    <recommendedName>
        <fullName evidence="1">HAT C-terminal dimerisation domain-containing protein</fullName>
    </recommendedName>
</protein>
<evidence type="ECO:0000313" key="3">
    <source>
        <dbReference type="Proteomes" id="UP001497497"/>
    </source>
</evidence>
<name>A0AAV2HDS4_LYMST</name>
<gene>
    <name evidence="2" type="ORF">GSLYS_00004336001</name>
</gene>
<feature type="domain" description="HAT C-terminal dimerisation" evidence="1">
    <location>
        <begin position="25"/>
        <end position="77"/>
    </location>
</feature>
<reference evidence="2 3" key="1">
    <citation type="submission" date="2024-04" db="EMBL/GenBank/DDBJ databases">
        <authorList>
            <consortium name="Genoscope - CEA"/>
            <person name="William W."/>
        </authorList>
    </citation>
    <scope>NUCLEOTIDE SEQUENCE [LARGE SCALE GENOMIC DNA]</scope>
</reference>
<evidence type="ECO:0000259" key="1">
    <source>
        <dbReference type="Pfam" id="PF05699"/>
    </source>
</evidence>
<dbReference type="InterPro" id="IPR008906">
    <property type="entry name" value="HATC_C_dom"/>
</dbReference>
<sequence>MHEYCKLIDLLKFISESNLDGVLSETTKLIKILLTIPMTTTESECCFWTLKTIKTFLRSTMNQERLNALAMISTEKNFLTSHPEIKEKVIDFFSQNKTRRMDFIFK</sequence>
<keyword evidence="3" id="KW-1185">Reference proteome</keyword>
<dbReference type="GO" id="GO:0046983">
    <property type="term" value="F:protein dimerization activity"/>
    <property type="evidence" value="ECO:0007669"/>
    <property type="project" value="InterPro"/>
</dbReference>
<dbReference type="AlphaFoldDB" id="A0AAV2HDS4"/>
<dbReference type="PANTHER" id="PTHR45749:SF37">
    <property type="entry name" value="OS05G0311600 PROTEIN"/>
    <property type="match status" value="1"/>
</dbReference>